<dbReference type="SUPFAM" id="SSF50494">
    <property type="entry name" value="Trypsin-like serine proteases"/>
    <property type="match status" value="1"/>
</dbReference>
<keyword evidence="5" id="KW-0378">Hydrolase</keyword>
<dbReference type="InterPro" id="IPR043504">
    <property type="entry name" value="Peptidase_S1_PA_chymotrypsin"/>
</dbReference>
<evidence type="ECO:0000256" key="4">
    <source>
        <dbReference type="ARBA" id="ARBA00022729"/>
    </source>
</evidence>
<dbReference type="RefSeq" id="XP_011633416.1">
    <property type="nucleotide sequence ID" value="XM_011635114.2"/>
</dbReference>
<keyword evidence="6" id="KW-0720">Serine protease</keyword>
<dbReference type="SUPFAM" id="SSF57424">
    <property type="entry name" value="LDL receptor-like module"/>
    <property type="match status" value="4"/>
</dbReference>
<dbReference type="Gene3D" id="2.10.70.10">
    <property type="entry name" value="Complement Module, domain 1"/>
    <property type="match status" value="2"/>
</dbReference>
<dbReference type="CDD" id="cd00190">
    <property type="entry name" value="Tryp_SPc"/>
    <property type="match status" value="1"/>
</dbReference>
<dbReference type="KEGG" id="pbar:105424726"/>
<comment type="caution">
    <text evidence="10">Lacks conserved residue(s) required for the propagation of feature annotation.</text>
</comment>
<dbReference type="AlphaFoldDB" id="A0A6I9WNP5"/>
<dbReference type="Pfam" id="PF00089">
    <property type="entry name" value="Trypsin"/>
    <property type="match status" value="1"/>
</dbReference>
<accession>A0A6I9WNP5</accession>
<dbReference type="PROSITE" id="PS50240">
    <property type="entry name" value="TRYPSIN_DOM"/>
    <property type="match status" value="1"/>
</dbReference>
<evidence type="ECO:0000256" key="2">
    <source>
        <dbReference type="ARBA" id="ARBA00022525"/>
    </source>
</evidence>
<dbReference type="SMART" id="SM00020">
    <property type="entry name" value="Tryp_SPc"/>
    <property type="match status" value="1"/>
</dbReference>
<evidence type="ECO:0000256" key="6">
    <source>
        <dbReference type="ARBA" id="ARBA00022825"/>
    </source>
</evidence>
<dbReference type="PROSITE" id="PS50923">
    <property type="entry name" value="SUSHI"/>
    <property type="match status" value="2"/>
</dbReference>
<keyword evidence="10" id="KW-0768">Sushi</keyword>
<dbReference type="Pfam" id="PF00057">
    <property type="entry name" value="Ldl_recept_a"/>
    <property type="match status" value="4"/>
</dbReference>
<dbReference type="PROSITE" id="PS01209">
    <property type="entry name" value="LDLRA_1"/>
    <property type="match status" value="3"/>
</dbReference>
<keyword evidence="2" id="KW-0964">Secreted</keyword>
<name>A0A6I9WNP5_9HYME</name>
<evidence type="ECO:0000313" key="15">
    <source>
        <dbReference type="Proteomes" id="UP000504615"/>
    </source>
</evidence>
<protein>
    <submittedName>
        <fullName evidence="16">Modular serine protease-like</fullName>
    </submittedName>
</protein>
<evidence type="ECO:0000256" key="12">
    <source>
        <dbReference type="SAM" id="SignalP"/>
    </source>
</evidence>
<dbReference type="InterPro" id="IPR001254">
    <property type="entry name" value="Trypsin_dom"/>
</dbReference>
<feature type="disulfide bond" evidence="9">
    <location>
        <begin position="129"/>
        <end position="147"/>
    </location>
</feature>
<dbReference type="GeneID" id="105424726"/>
<dbReference type="Proteomes" id="UP000504615">
    <property type="component" value="Unplaced"/>
</dbReference>
<dbReference type="PROSITE" id="PS50068">
    <property type="entry name" value="LDLRA_2"/>
    <property type="match status" value="4"/>
</dbReference>
<evidence type="ECO:0000256" key="11">
    <source>
        <dbReference type="SAM" id="MobiDB-lite"/>
    </source>
</evidence>
<evidence type="ECO:0000259" key="13">
    <source>
        <dbReference type="PROSITE" id="PS50240"/>
    </source>
</evidence>
<dbReference type="InterPro" id="IPR035976">
    <property type="entry name" value="Sushi/SCR/CCP_sf"/>
</dbReference>
<dbReference type="SUPFAM" id="SSF57535">
    <property type="entry name" value="Complement control module/SCR domain"/>
    <property type="match status" value="1"/>
</dbReference>
<dbReference type="InterPro" id="IPR036055">
    <property type="entry name" value="LDL_receptor-like_sf"/>
</dbReference>
<dbReference type="CDD" id="cd00112">
    <property type="entry name" value="LDLa"/>
    <property type="match status" value="4"/>
</dbReference>
<dbReference type="PROSITE" id="PS00134">
    <property type="entry name" value="TRYPSIN_HIS"/>
    <property type="match status" value="1"/>
</dbReference>
<dbReference type="InterPro" id="IPR023415">
    <property type="entry name" value="LDLR_class-A_CS"/>
</dbReference>
<feature type="disulfide bond" evidence="9">
    <location>
        <begin position="29"/>
        <end position="41"/>
    </location>
</feature>
<feature type="compositionally biased region" description="Pro residues" evidence="11">
    <location>
        <begin position="206"/>
        <end position="215"/>
    </location>
</feature>
<feature type="disulfide bond" evidence="9">
    <location>
        <begin position="162"/>
        <end position="174"/>
    </location>
</feature>
<dbReference type="PRINTS" id="PR00261">
    <property type="entry name" value="LDLRECEPTOR"/>
</dbReference>
<dbReference type="OrthoDB" id="2019384at2759"/>
<keyword evidence="4 12" id="KW-0732">Signal</keyword>
<dbReference type="GO" id="GO:0006508">
    <property type="term" value="P:proteolysis"/>
    <property type="evidence" value="ECO:0007669"/>
    <property type="project" value="UniProtKB-KW"/>
</dbReference>
<feature type="domain" description="Peptidase S1" evidence="13">
    <location>
        <begin position="393"/>
        <end position="653"/>
    </location>
</feature>
<evidence type="ECO:0000256" key="10">
    <source>
        <dbReference type="PROSITE-ProRule" id="PRU00302"/>
    </source>
</evidence>
<evidence type="ECO:0000256" key="1">
    <source>
        <dbReference type="ARBA" id="ARBA00004613"/>
    </source>
</evidence>
<evidence type="ECO:0000256" key="5">
    <source>
        <dbReference type="ARBA" id="ARBA00022801"/>
    </source>
</evidence>
<feature type="disulfide bond" evidence="9">
    <location>
        <begin position="36"/>
        <end position="54"/>
    </location>
</feature>
<evidence type="ECO:0000256" key="3">
    <source>
        <dbReference type="ARBA" id="ARBA00022670"/>
    </source>
</evidence>
<dbReference type="PANTHER" id="PTHR24252:SF7">
    <property type="entry name" value="HYALIN"/>
    <property type="match status" value="1"/>
</dbReference>
<dbReference type="GO" id="GO:0005576">
    <property type="term" value="C:extracellular region"/>
    <property type="evidence" value="ECO:0007669"/>
    <property type="project" value="UniProtKB-SubCell"/>
</dbReference>
<dbReference type="SMART" id="SM00192">
    <property type="entry name" value="LDLa"/>
    <property type="match status" value="4"/>
</dbReference>
<feature type="region of interest" description="Disordered" evidence="11">
    <location>
        <begin position="199"/>
        <end position="240"/>
    </location>
</feature>
<dbReference type="InterPro" id="IPR002172">
    <property type="entry name" value="LDrepeatLR_classA_rpt"/>
</dbReference>
<evidence type="ECO:0000259" key="14">
    <source>
        <dbReference type="PROSITE" id="PS50923"/>
    </source>
</evidence>
<feature type="disulfide bond" evidence="9">
    <location>
        <begin position="122"/>
        <end position="134"/>
    </location>
</feature>
<organism evidence="15 16">
    <name type="scientific">Pogonomyrmex barbatus</name>
    <name type="common">red harvester ant</name>
    <dbReference type="NCBI Taxonomy" id="144034"/>
    <lineage>
        <taxon>Eukaryota</taxon>
        <taxon>Metazoa</taxon>
        <taxon>Ecdysozoa</taxon>
        <taxon>Arthropoda</taxon>
        <taxon>Hexapoda</taxon>
        <taxon>Insecta</taxon>
        <taxon>Pterygota</taxon>
        <taxon>Neoptera</taxon>
        <taxon>Endopterygota</taxon>
        <taxon>Hymenoptera</taxon>
        <taxon>Apocrita</taxon>
        <taxon>Aculeata</taxon>
        <taxon>Formicoidea</taxon>
        <taxon>Formicidae</taxon>
        <taxon>Myrmicinae</taxon>
        <taxon>Pogonomyrmex</taxon>
    </lineage>
</organism>
<feature type="chain" id="PRO_5026811487" evidence="12">
    <location>
        <begin position="20"/>
        <end position="671"/>
    </location>
</feature>
<dbReference type="SMART" id="SM00032">
    <property type="entry name" value="CCP"/>
    <property type="match status" value="2"/>
</dbReference>
<proteinExistence type="predicted"/>
<evidence type="ECO:0000256" key="7">
    <source>
        <dbReference type="ARBA" id="ARBA00023145"/>
    </source>
</evidence>
<dbReference type="CDD" id="cd00033">
    <property type="entry name" value="CCP"/>
    <property type="match status" value="1"/>
</dbReference>
<keyword evidence="8 9" id="KW-1015">Disulfide bond</keyword>
<dbReference type="InterPro" id="IPR009003">
    <property type="entry name" value="Peptidase_S1_PA"/>
</dbReference>
<dbReference type="Gene3D" id="2.40.10.10">
    <property type="entry name" value="Trypsin-like serine proteases"/>
    <property type="match status" value="2"/>
</dbReference>
<dbReference type="GO" id="GO:0004252">
    <property type="term" value="F:serine-type endopeptidase activity"/>
    <property type="evidence" value="ECO:0007669"/>
    <property type="project" value="InterPro"/>
</dbReference>
<dbReference type="InterPro" id="IPR000436">
    <property type="entry name" value="Sushi_SCR_CCP_dom"/>
</dbReference>
<feature type="compositionally biased region" description="Low complexity" evidence="11">
    <location>
        <begin position="216"/>
        <end position="231"/>
    </location>
</feature>
<gene>
    <name evidence="16" type="primary">LOC105424726</name>
</gene>
<dbReference type="PANTHER" id="PTHR24252">
    <property type="entry name" value="ACROSIN-RELATED"/>
    <property type="match status" value="1"/>
</dbReference>
<evidence type="ECO:0000256" key="8">
    <source>
        <dbReference type="ARBA" id="ARBA00023157"/>
    </source>
</evidence>
<feature type="disulfide bond" evidence="9">
    <location>
        <begin position="79"/>
        <end position="97"/>
    </location>
</feature>
<dbReference type="FunFam" id="2.40.10.10:FF:000146">
    <property type="entry name" value="Serine protease 53"/>
    <property type="match status" value="1"/>
</dbReference>
<keyword evidence="15" id="KW-1185">Reference proteome</keyword>
<dbReference type="Gene3D" id="4.10.400.10">
    <property type="entry name" value="Low-density Lipoprotein Receptor"/>
    <property type="match status" value="4"/>
</dbReference>
<keyword evidence="3" id="KW-0645">Protease</keyword>
<feature type="domain" description="Sushi" evidence="14">
    <location>
        <begin position="318"/>
        <end position="380"/>
    </location>
</feature>
<sequence length="671" mass="73086">MRIIQQIFTLLIIIYVCTGHGYAQTNNNCGPENFLCNNGECLEGGLLCDGKADCKDSSDETEARCKNPDIQCPSYAFRCNYGACISGDLVCNGFQDCVDNSDETQPQCRTTGGNQTRKPAVCRSGQFTCNNGNCINSTSLCDGIRNCADGSDETSECASLPCSAGAFRCAYGACIDGDLKCNGVDDCADGSDENSSSCGGVVWPTSLPPTRPTHPSPLTTIQPPTSPTSSSGRKSCRAPLQPQNGRWKLHESQCPNGQCTIPEGTELGLGSHLVYSCNEGHNLNGSADVICSFDGKWLNIPVCTEIRCRGLTTASVDAACTTYAEDRWVPCESPVLPGTKATLTCKTSYRRETSLLSRQRSNVKCNTNGQWEPEPITCVPVCGIQPVGLRPTAVHGYQPNITEFPWHASLYRDIPGKSKEYFCGASIIQENLLITAAHCIYDDNARRVRDPSKIYVVTGNIFRDYDNFFHDDRIVKKNRVKSIYYERSYIGLTGNYGSDIAILELVEPFVLTSFLVPVCIDTLNRNLLEEGTYGKVAGFGRTADGETSAVLQALIVPYVPLSKCKAESKIADTERYITIDKFCAGYTNGSAVCDGDSGGGLVFQTNNLWYLRGIVSVSLGTIQQGGSSYCDPNTYSLYTQVSSHISWIQDVIVKIEQNRTHLLYSDKTQPL</sequence>
<feature type="domain" description="Sushi" evidence="14">
    <location>
        <begin position="234"/>
        <end position="305"/>
    </location>
</feature>
<feature type="disulfide bond" evidence="9">
    <location>
        <begin position="72"/>
        <end position="84"/>
    </location>
</feature>
<dbReference type="InterPro" id="IPR018114">
    <property type="entry name" value="TRYPSIN_HIS"/>
</dbReference>
<feature type="signal peptide" evidence="12">
    <location>
        <begin position="1"/>
        <end position="19"/>
    </location>
</feature>
<feature type="disulfide bond" evidence="9">
    <location>
        <begin position="169"/>
        <end position="187"/>
    </location>
</feature>
<evidence type="ECO:0000256" key="9">
    <source>
        <dbReference type="PROSITE-ProRule" id="PRU00124"/>
    </source>
</evidence>
<reference evidence="16" key="1">
    <citation type="submission" date="2025-08" db="UniProtKB">
        <authorList>
            <consortium name="RefSeq"/>
        </authorList>
    </citation>
    <scope>IDENTIFICATION</scope>
</reference>
<dbReference type="Pfam" id="PF00084">
    <property type="entry name" value="Sushi"/>
    <property type="match status" value="2"/>
</dbReference>
<evidence type="ECO:0000313" key="16">
    <source>
        <dbReference type="RefSeq" id="XP_011633416.1"/>
    </source>
</evidence>
<comment type="subcellular location">
    <subcellularLocation>
        <location evidence="1">Secreted</location>
    </subcellularLocation>
</comment>
<keyword evidence="7" id="KW-0865">Zymogen</keyword>